<accession>A0A8B6BR96</accession>
<gene>
    <name evidence="1" type="ORF">MGAL_10B088223</name>
</gene>
<sequence length="320" mass="36401">MTDWITEGDILIVDRGFWDAVDFLEEMESNPRCFLSKANNAKYTSSDSVLDIQNALVTVNVALNLKTWTNLQGRQEFPTEDGRKNHRGCGGVSCNGTRGGVAGAKPCGTGKLWTNSRGRRKAPLGERQNWARRMNKRTWNRRHHRIKATRRRPRHLPYRQPNLQGAGPRTQQSGESVSKYYTELKLIAAHCGYGALEESLIRDQIVCGIKDTQAELDETALVWNMHRIRRSSSNLPDDRPIALYLLPVLWASADYVQSISDDELEICKSECAHDDPFPCEEELFELGCLYMRANQVDPPTNINECKALYLGLRQWLLSHL</sequence>
<evidence type="ECO:0000313" key="2">
    <source>
        <dbReference type="Proteomes" id="UP000596742"/>
    </source>
</evidence>
<keyword evidence="2" id="KW-1185">Reference proteome</keyword>
<organism evidence="1 2">
    <name type="scientific">Mytilus galloprovincialis</name>
    <name type="common">Mediterranean mussel</name>
    <dbReference type="NCBI Taxonomy" id="29158"/>
    <lineage>
        <taxon>Eukaryota</taxon>
        <taxon>Metazoa</taxon>
        <taxon>Spiralia</taxon>
        <taxon>Lophotrochozoa</taxon>
        <taxon>Mollusca</taxon>
        <taxon>Bivalvia</taxon>
        <taxon>Autobranchia</taxon>
        <taxon>Pteriomorphia</taxon>
        <taxon>Mytilida</taxon>
        <taxon>Mytiloidea</taxon>
        <taxon>Mytilidae</taxon>
        <taxon>Mytilinae</taxon>
        <taxon>Mytilus</taxon>
    </lineage>
</organism>
<name>A0A8B6BR96_MYTGA</name>
<protein>
    <submittedName>
        <fullName evidence="1">Uncharacterized protein</fullName>
    </submittedName>
</protein>
<dbReference type="EMBL" id="UYJE01000515">
    <property type="protein sequence ID" value="VDH93924.1"/>
    <property type="molecule type" value="Genomic_DNA"/>
</dbReference>
<dbReference type="Proteomes" id="UP000596742">
    <property type="component" value="Unassembled WGS sequence"/>
</dbReference>
<evidence type="ECO:0000313" key="1">
    <source>
        <dbReference type="EMBL" id="VDH93924.1"/>
    </source>
</evidence>
<proteinExistence type="predicted"/>
<reference evidence="1" key="1">
    <citation type="submission" date="2018-11" db="EMBL/GenBank/DDBJ databases">
        <authorList>
            <person name="Alioto T."/>
            <person name="Alioto T."/>
        </authorList>
    </citation>
    <scope>NUCLEOTIDE SEQUENCE</scope>
</reference>
<dbReference type="AlphaFoldDB" id="A0A8B6BR96"/>
<comment type="caution">
    <text evidence="1">The sequence shown here is derived from an EMBL/GenBank/DDBJ whole genome shotgun (WGS) entry which is preliminary data.</text>
</comment>